<evidence type="ECO:0000256" key="3">
    <source>
        <dbReference type="ARBA" id="ARBA00023121"/>
    </source>
</evidence>
<dbReference type="EMBL" id="JAZGQK010000012">
    <property type="protein sequence ID" value="MEE6259976.1"/>
    <property type="molecule type" value="Genomic_DNA"/>
</dbReference>
<dbReference type="InterPro" id="IPR038261">
    <property type="entry name" value="GPP34-like_sf"/>
</dbReference>
<proteinExistence type="predicted"/>
<dbReference type="Gene3D" id="1.10.3630.10">
    <property type="entry name" value="yeast vps74-n-term truncation variant domain like"/>
    <property type="match status" value="1"/>
</dbReference>
<evidence type="ECO:0000313" key="6">
    <source>
        <dbReference type="Proteomes" id="UP001332243"/>
    </source>
</evidence>
<dbReference type="Pfam" id="PF05719">
    <property type="entry name" value="GPP34"/>
    <property type="match status" value="1"/>
</dbReference>
<keyword evidence="4" id="KW-0472">Membrane</keyword>
<protein>
    <submittedName>
        <fullName evidence="5">GPP34 family phosphoprotein</fullName>
    </submittedName>
</protein>
<keyword evidence="6" id="KW-1185">Reference proteome</keyword>
<evidence type="ECO:0000256" key="2">
    <source>
        <dbReference type="ARBA" id="ARBA00023034"/>
    </source>
</evidence>
<dbReference type="InterPro" id="IPR008628">
    <property type="entry name" value="GPP34-like"/>
</dbReference>
<name>A0ABU7RU05_9ACTN</name>
<reference evidence="5 6" key="1">
    <citation type="submission" date="2024-01" db="EMBL/GenBank/DDBJ databases">
        <title>Genome insights into Plantactinospora sonchi sp. nov.</title>
        <authorList>
            <person name="Wang L."/>
        </authorList>
    </citation>
    <scope>NUCLEOTIDE SEQUENCE [LARGE SCALE GENOMIC DNA]</scope>
    <source>
        <strain evidence="5 6">NEAU-QY2</strain>
    </source>
</reference>
<keyword evidence="3" id="KW-0446">Lipid-binding</keyword>
<dbReference type="RefSeq" id="WP_331215084.1">
    <property type="nucleotide sequence ID" value="NZ_JAZGQK010000012.1"/>
</dbReference>
<dbReference type="Proteomes" id="UP001332243">
    <property type="component" value="Unassembled WGS sequence"/>
</dbReference>
<evidence type="ECO:0000256" key="1">
    <source>
        <dbReference type="ARBA" id="ARBA00004255"/>
    </source>
</evidence>
<evidence type="ECO:0000256" key="4">
    <source>
        <dbReference type="ARBA" id="ARBA00023136"/>
    </source>
</evidence>
<gene>
    <name evidence="5" type="ORF">V1633_15910</name>
</gene>
<accession>A0ABU7RU05</accession>
<evidence type="ECO:0000313" key="5">
    <source>
        <dbReference type="EMBL" id="MEE6259976.1"/>
    </source>
</evidence>
<keyword evidence="2" id="KW-0333">Golgi apparatus</keyword>
<organism evidence="5 6">
    <name type="scientific">Plantactinospora sonchi</name>
    <dbReference type="NCBI Taxonomy" id="1544735"/>
    <lineage>
        <taxon>Bacteria</taxon>
        <taxon>Bacillati</taxon>
        <taxon>Actinomycetota</taxon>
        <taxon>Actinomycetes</taxon>
        <taxon>Micromonosporales</taxon>
        <taxon>Micromonosporaceae</taxon>
        <taxon>Plantactinospora</taxon>
    </lineage>
</organism>
<comment type="subcellular location">
    <subcellularLocation>
        <location evidence="1">Golgi apparatus membrane</location>
        <topology evidence="1">Peripheral membrane protein</topology>
        <orientation evidence="1">Cytoplasmic side</orientation>
    </subcellularLocation>
</comment>
<sequence length="219" mass="23679">MTNVSLAEVIALLAHDVDGVARGTGTHLDYGLSGAQLMDLALAGRIDVVGNRVAVINPAATGHPLTDAALRQIRQDGRAREPRDWVVRLTRGVRAMVLDRLVETGMLRRDTDRLLKIFPRTRYPAPGGLESPVETQARRRMRDAVTGSEPVDPSTAVLCALVGAMGWAWRVLPDLPRREVDTRFDEIRRSVWAADAVRMVIDDARAASTAGTAAAAATA</sequence>
<comment type="caution">
    <text evidence="5">The sequence shown here is derived from an EMBL/GenBank/DDBJ whole genome shotgun (WGS) entry which is preliminary data.</text>
</comment>